<evidence type="ECO:0000256" key="5">
    <source>
        <dbReference type="ARBA" id="ARBA00022723"/>
    </source>
</evidence>
<dbReference type="GO" id="GO:0050421">
    <property type="term" value="F:nitrite reductase (NO-forming) activity"/>
    <property type="evidence" value="ECO:0007669"/>
    <property type="project" value="UniProtKB-EC"/>
</dbReference>
<keyword evidence="7" id="KW-0560">Oxidoreductase</keyword>
<evidence type="ECO:0000256" key="7">
    <source>
        <dbReference type="ARBA" id="ARBA00023002"/>
    </source>
</evidence>
<evidence type="ECO:0000256" key="3">
    <source>
        <dbReference type="ARBA" id="ARBA00011882"/>
    </source>
</evidence>
<dbReference type="SUPFAM" id="SSF49503">
    <property type="entry name" value="Cupredoxins"/>
    <property type="match status" value="2"/>
</dbReference>
<comment type="cofactor">
    <cofactor evidence="10">
        <name>Cu(2+)</name>
        <dbReference type="ChEBI" id="CHEBI:29036"/>
    </cofactor>
</comment>
<dbReference type="InterPro" id="IPR011707">
    <property type="entry name" value="Cu-oxidase-like_N"/>
</dbReference>
<feature type="domain" description="Plastocyanin-like" evidence="11">
    <location>
        <begin position="97"/>
        <end position="196"/>
    </location>
</feature>
<feature type="binding site" description="type 1 copper site" evidence="10">
    <location>
        <position position="137"/>
    </location>
    <ligand>
        <name>Cu cation</name>
        <dbReference type="ChEBI" id="CHEBI:23378"/>
        <label>1</label>
    </ligand>
</feature>
<sequence length="489" mass="52339">MNKRINFMFTIAAIAVMGGALFGGTFTAQLNATASDVKSDVNALQKIQEMGGLELVMPGAFAEMGDCDSAAYDGRTVVDFPLTGVSITLPSLAGDFNAMTFSEQIPGPTLRVTQGDVVRMTLTVPEGEATPHGNDMHASQVTAVPTFGAVQPGTSKTYCYIAEVPGVYKYHCSGVNVAAMDQHVLQGMYGIAIVDPIDGYSKLMVEKTAVNENGDVIRDRQFYSADAIEWQLQYNQLYLTDGSYDQTKMFAHQTTLTTVNGQALGYLPNEIHNLLNNGDLNKNIFFIQPYNSMDLHQQQSQLLFTPVGVHNRIFIENHGNEPVFFHIVGEILDRVTQGNRVQSHGTETWLLGGSQNMIVDIVFDEPGLYVGVNHDYAAIYTGAVTIWAAGLPLPNINETVTAISTELYPVIDGAVAAGSYAGALGNPYDAVPPSGPQSIAHPAKNVHCICSDAVAQAQADSGAVELWVAIPAILAESARVAAEAAEAEG</sequence>
<evidence type="ECO:0000256" key="1">
    <source>
        <dbReference type="ARBA" id="ARBA00001960"/>
    </source>
</evidence>
<dbReference type="AlphaFoldDB" id="B3T3C5"/>
<keyword evidence="6" id="KW-0677">Repeat</keyword>
<comment type="subunit">
    <text evidence="2">Homotrimer.</text>
</comment>
<evidence type="ECO:0000256" key="6">
    <source>
        <dbReference type="ARBA" id="ARBA00022737"/>
    </source>
</evidence>
<dbReference type="Gene3D" id="2.60.40.420">
    <property type="entry name" value="Cupredoxins - blue copper proteins"/>
    <property type="match status" value="2"/>
</dbReference>
<feature type="binding site" description="type 1 copper site" evidence="10">
    <location>
        <position position="172"/>
    </location>
    <ligand>
        <name>Cu cation</name>
        <dbReference type="ChEBI" id="CHEBI:23378"/>
        <label>1</label>
    </ligand>
</feature>
<dbReference type="Pfam" id="PF07732">
    <property type="entry name" value="Cu-oxidase_3"/>
    <property type="match status" value="1"/>
</dbReference>
<dbReference type="PRINTS" id="PR00695">
    <property type="entry name" value="CUNO2RDTASE"/>
</dbReference>
<dbReference type="EMBL" id="EU016592">
    <property type="protein sequence ID" value="ABZ07084.1"/>
    <property type="molecule type" value="Genomic_DNA"/>
</dbReference>
<evidence type="ECO:0000313" key="12">
    <source>
        <dbReference type="EMBL" id="ABZ07084.1"/>
    </source>
</evidence>
<dbReference type="InterPro" id="IPR008972">
    <property type="entry name" value="Cupredoxin"/>
</dbReference>
<evidence type="ECO:0000256" key="2">
    <source>
        <dbReference type="ARBA" id="ARBA00011233"/>
    </source>
</evidence>
<evidence type="ECO:0000256" key="9">
    <source>
        <dbReference type="ARBA" id="ARBA00049340"/>
    </source>
</evidence>
<comment type="catalytic activity">
    <reaction evidence="9">
        <text>nitric oxide + Fe(III)-[cytochrome c] + H2O = Fe(II)-[cytochrome c] + nitrite + 2 H(+)</text>
        <dbReference type="Rhea" id="RHEA:15233"/>
        <dbReference type="Rhea" id="RHEA-COMP:10350"/>
        <dbReference type="Rhea" id="RHEA-COMP:14399"/>
        <dbReference type="ChEBI" id="CHEBI:15377"/>
        <dbReference type="ChEBI" id="CHEBI:15378"/>
        <dbReference type="ChEBI" id="CHEBI:16301"/>
        <dbReference type="ChEBI" id="CHEBI:16480"/>
        <dbReference type="ChEBI" id="CHEBI:29033"/>
        <dbReference type="ChEBI" id="CHEBI:29034"/>
        <dbReference type="EC" id="1.7.2.1"/>
    </reaction>
</comment>
<accession>B3T3C5</accession>
<feature type="binding site" description="type 1 copper site" evidence="10">
    <location>
        <position position="132"/>
    </location>
    <ligand>
        <name>Cu cation</name>
        <dbReference type="ChEBI" id="CHEBI:23378"/>
        <label>1</label>
    </ligand>
</feature>
<feature type="binding site" description="type 1 copper site" evidence="10">
    <location>
        <position position="188"/>
    </location>
    <ligand>
        <name>Cu cation</name>
        <dbReference type="ChEBI" id="CHEBI:23378"/>
        <label>1</label>
    </ligand>
</feature>
<dbReference type="CDD" id="cd11020">
    <property type="entry name" value="CuRO_1_CuNIR"/>
    <property type="match status" value="1"/>
</dbReference>
<keyword evidence="5 10" id="KW-0479">Metal-binding</keyword>
<dbReference type="InterPro" id="IPR001287">
    <property type="entry name" value="NO2-reductase_Cu"/>
</dbReference>
<feature type="binding site" description="type 1 copper site" evidence="10">
    <location>
        <position position="374"/>
    </location>
    <ligand>
        <name>Cu cation</name>
        <dbReference type="ChEBI" id="CHEBI:23378"/>
        <label>1</label>
    </ligand>
</feature>
<feature type="binding site" description="type 1 copper site" evidence="10">
    <location>
        <position position="171"/>
    </location>
    <ligand>
        <name>Cu cation</name>
        <dbReference type="ChEBI" id="CHEBI:23378"/>
        <label>1</label>
    </ligand>
</feature>
<gene>
    <name evidence="12" type="ORF">ALOHA_HF4000ANIW97M7ctg1g20</name>
</gene>
<organism evidence="12">
    <name type="scientific">uncultured marine crenarchaeote HF4000_ANIW97M7</name>
    <dbReference type="NCBI Taxonomy" id="455568"/>
    <lineage>
        <taxon>Archaea</taxon>
        <taxon>Nitrososphaerota</taxon>
        <taxon>Nitrososphaeria</taxon>
        <taxon>Nitrosopumilales</taxon>
        <taxon>environmental samples</taxon>
    </lineage>
</organism>
<protein>
    <recommendedName>
        <fullName evidence="4">Copper-containing nitrite reductase</fullName>
        <ecNumber evidence="3">1.7.2.1</ecNumber>
    </recommendedName>
</protein>
<evidence type="ECO:0000256" key="10">
    <source>
        <dbReference type="PIRSR" id="PIRSR601287-1"/>
    </source>
</evidence>
<feature type="binding site" description="type 1 copper site" evidence="10">
    <location>
        <position position="183"/>
    </location>
    <ligand>
        <name>Cu cation</name>
        <dbReference type="ChEBI" id="CHEBI:23378"/>
        <label>1</label>
    </ligand>
</feature>
<proteinExistence type="predicted"/>
<dbReference type="EC" id="1.7.2.1" evidence="3"/>
<evidence type="ECO:0000256" key="4">
    <source>
        <dbReference type="ARBA" id="ARBA00017290"/>
    </source>
</evidence>
<evidence type="ECO:0000256" key="8">
    <source>
        <dbReference type="ARBA" id="ARBA00023008"/>
    </source>
</evidence>
<evidence type="ECO:0000259" key="11">
    <source>
        <dbReference type="Pfam" id="PF07732"/>
    </source>
</evidence>
<reference evidence="12" key="1">
    <citation type="journal article" date="2008" name="ISME J.">
        <title>Genomic patterns of recombination, clonal divergence and environment in marine microbial populations.</title>
        <authorList>
            <person name="Konstantinidis K.T."/>
            <person name="Delong E.F."/>
        </authorList>
    </citation>
    <scope>NUCLEOTIDE SEQUENCE</scope>
</reference>
<name>B3T3C5_9ARCH</name>
<comment type="cofactor">
    <cofactor evidence="1 10">
        <name>Cu(+)</name>
        <dbReference type="ChEBI" id="CHEBI:49552"/>
    </cofactor>
</comment>
<keyword evidence="8 10" id="KW-0186">Copper</keyword>
<dbReference type="GO" id="GO:0005507">
    <property type="term" value="F:copper ion binding"/>
    <property type="evidence" value="ECO:0007669"/>
    <property type="project" value="InterPro"/>
</dbReference>